<comment type="caution">
    <text evidence="1">The sequence shown here is derived from an EMBL/GenBank/DDBJ whole genome shotgun (WGS) entry which is preliminary data.</text>
</comment>
<dbReference type="SUPFAM" id="SSF57938">
    <property type="entry name" value="DnaJ/Hsp40 cysteine-rich domain"/>
    <property type="match status" value="1"/>
</dbReference>
<reference evidence="1 2" key="1">
    <citation type="submission" date="2015-01" db="EMBL/GenBank/DDBJ databases">
        <title>Genome sequencing of Jeotgalibacillus soli.</title>
        <authorList>
            <person name="Goh K.M."/>
            <person name="Chan K.-G."/>
            <person name="Yaakop A.S."/>
            <person name="Ee R."/>
            <person name="Gan H.M."/>
            <person name="Chan C.S."/>
        </authorList>
    </citation>
    <scope>NUCLEOTIDE SEQUENCE [LARGE SCALE GENOMIC DNA]</scope>
    <source>
        <strain evidence="1 2">P9</strain>
    </source>
</reference>
<proteinExistence type="predicted"/>
<evidence type="ECO:0000313" key="2">
    <source>
        <dbReference type="Proteomes" id="UP000031938"/>
    </source>
</evidence>
<dbReference type="InterPro" id="IPR036410">
    <property type="entry name" value="HSP_DnaJ_Cys-rich_dom_sf"/>
</dbReference>
<dbReference type="EMBL" id="JXRP01000018">
    <property type="protein sequence ID" value="KIL44977.1"/>
    <property type="molecule type" value="Genomic_DNA"/>
</dbReference>
<dbReference type="Gene3D" id="6.20.20.10">
    <property type="match status" value="1"/>
</dbReference>
<protein>
    <submittedName>
        <fullName evidence="1">Uncharacterized protein</fullName>
    </submittedName>
</protein>
<name>A0A0C2V7P4_9BACL</name>
<dbReference type="PATRIC" id="fig|889306.3.peg.2535"/>
<keyword evidence="2" id="KW-1185">Reference proteome</keyword>
<sequence length="57" mass="6267">MWGEKMKLMTDKVEPEIDKMTSNAVCKSCNGNGLLITGSDQQYCLTCNGTGQMYVSI</sequence>
<accession>A0A0C2V7P4</accession>
<dbReference type="AlphaFoldDB" id="A0A0C2V7P4"/>
<gene>
    <name evidence="1" type="ORF">KP78_25210</name>
</gene>
<dbReference type="STRING" id="889306.KP78_25210"/>
<organism evidence="1 2">
    <name type="scientific">Jeotgalibacillus soli</name>
    <dbReference type="NCBI Taxonomy" id="889306"/>
    <lineage>
        <taxon>Bacteria</taxon>
        <taxon>Bacillati</taxon>
        <taxon>Bacillota</taxon>
        <taxon>Bacilli</taxon>
        <taxon>Bacillales</taxon>
        <taxon>Caryophanaceae</taxon>
        <taxon>Jeotgalibacillus</taxon>
    </lineage>
</organism>
<dbReference type="Proteomes" id="UP000031938">
    <property type="component" value="Unassembled WGS sequence"/>
</dbReference>
<evidence type="ECO:0000313" key="1">
    <source>
        <dbReference type="EMBL" id="KIL44977.1"/>
    </source>
</evidence>